<organism evidence="2">
    <name type="scientific">Noctiluca scintillans</name>
    <name type="common">Sea sparkle</name>
    <name type="synonym">Red tide dinoflagellate</name>
    <dbReference type="NCBI Taxonomy" id="2966"/>
    <lineage>
        <taxon>Eukaryota</taxon>
        <taxon>Sar</taxon>
        <taxon>Alveolata</taxon>
        <taxon>Dinophyceae</taxon>
        <taxon>Noctilucales</taxon>
        <taxon>Noctilucaceae</taxon>
        <taxon>Noctiluca</taxon>
    </lineage>
</organism>
<evidence type="ECO:0000313" key="2">
    <source>
        <dbReference type="EMBL" id="CAD8841188.1"/>
    </source>
</evidence>
<dbReference type="EMBL" id="HBFQ01022129">
    <property type="protein sequence ID" value="CAD8841188.1"/>
    <property type="molecule type" value="Transcribed_RNA"/>
</dbReference>
<protein>
    <submittedName>
        <fullName evidence="2">Uncharacterized protein</fullName>
    </submittedName>
</protein>
<sequence>MVSFPRTLVSLLEEEPPHVPPQPSNISMTDFVYGAQALAVVQKEAMPGSLQLRVNFPVQFRVGMHIMVDPGGSNEERAIVSRHTATAIVLSESLQHRHEIKERVVHVPLAEEEDECLKTLVITHETSTIRDKVSETVDKEVACDFDKGAADWVQDHVEISDAWSESVIWDMDDPPTTGSSTTDDLVVHVQPGTDTGEPVAFRKANSEELQGAGWRINCVSLLLYLAPGWTTYSVHMRRTQRFAVFVTALAAAAFVQSLFFVTGDGCHHEPKPVVCEPSQSMVDLGEISYAFWGVVLSTPIVYLVFSMFNKAPCCEPTTTDQKERTMRKWSRSERSGWVIVCVFNLCVWLFIFRTLQFFSDAVIGRWITGCILSSFSAISGSPMIRALYFIRWVAFRLAQQGMKREGGVV</sequence>
<feature type="transmembrane region" description="Helical" evidence="1">
    <location>
        <begin position="287"/>
        <end position="305"/>
    </location>
</feature>
<reference evidence="2" key="1">
    <citation type="submission" date="2021-01" db="EMBL/GenBank/DDBJ databases">
        <authorList>
            <person name="Corre E."/>
            <person name="Pelletier E."/>
            <person name="Niang G."/>
            <person name="Scheremetjew M."/>
            <person name="Finn R."/>
            <person name="Kale V."/>
            <person name="Holt S."/>
            <person name="Cochrane G."/>
            <person name="Meng A."/>
            <person name="Brown T."/>
            <person name="Cohen L."/>
        </authorList>
    </citation>
    <scope>NUCLEOTIDE SEQUENCE</scope>
</reference>
<name>A0A7S1A3R7_NOCSC</name>
<keyword evidence="1" id="KW-1133">Transmembrane helix</keyword>
<feature type="transmembrane region" description="Helical" evidence="1">
    <location>
        <begin position="212"/>
        <end position="230"/>
    </location>
</feature>
<feature type="transmembrane region" description="Helical" evidence="1">
    <location>
        <begin position="366"/>
        <end position="394"/>
    </location>
</feature>
<dbReference type="AlphaFoldDB" id="A0A7S1A3R7"/>
<feature type="transmembrane region" description="Helical" evidence="1">
    <location>
        <begin position="242"/>
        <end position="261"/>
    </location>
</feature>
<proteinExistence type="predicted"/>
<evidence type="ECO:0000256" key="1">
    <source>
        <dbReference type="SAM" id="Phobius"/>
    </source>
</evidence>
<accession>A0A7S1A3R7</accession>
<keyword evidence="1" id="KW-0812">Transmembrane</keyword>
<feature type="transmembrane region" description="Helical" evidence="1">
    <location>
        <begin position="336"/>
        <end position="354"/>
    </location>
</feature>
<gene>
    <name evidence="2" type="ORF">NSCI0253_LOCUS15536</name>
</gene>
<keyword evidence="1" id="KW-0472">Membrane</keyword>